<accession>A0AAD6G146</accession>
<keyword evidence="3" id="KW-1185">Reference proteome</keyword>
<dbReference type="RefSeq" id="XP_056764857.1">
    <property type="nucleotide sequence ID" value="XM_056912031.1"/>
</dbReference>
<evidence type="ECO:0000313" key="3">
    <source>
        <dbReference type="Proteomes" id="UP001213681"/>
    </source>
</evidence>
<dbReference type="GeneID" id="81602274"/>
<organism evidence="2 3">
    <name type="scientific">Penicillium daleae</name>
    <dbReference type="NCBI Taxonomy" id="63821"/>
    <lineage>
        <taxon>Eukaryota</taxon>
        <taxon>Fungi</taxon>
        <taxon>Dikarya</taxon>
        <taxon>Ascomycota</taxon>
        <taxon>Pezizomycotina</taxon>
        <taxon>Eurotiomycetes</taxon>
        <taxon>Eurotiomycetidae</taxon>
        <taxon>Eurotiales</taxon>
        <taxon>Aspergillaceae</taxon>
        <taxon>Penicillium</taxon>
    </lineage>
</organism>
<sequence length="413" mass="47426">METLPFELLHDIVSRLDDCTSLYNLLRASPAISRVFDHDGLQLTRAIFSKDNKCDQIRESISLVAMLDSSSFAYPSLDAFITGFIHVTVKDIRPQRPGGPRPTSAPLPHDLPDNTPIPTIRRVLSICAQIAYLTVVCLEHYLEKFNALRPDNMVDPEARYSRDLKRIPPWTQRFKSFKAPVNNYGPPVWEEEERVSRALWRIQLFYDLRTAAGQSRLSWPAEDLARLQSMKEQDLFVKWSIDYEAEEIQTVTEYLDHARATNLVVSHDASGSSSGGCSRGPPRLPFLRQPVERRWPTPRRPDPEPVTQSYKIDLGTFGLRQWQLLSETSFSPLRTVKFDSYRRLGVALWCQKRIQAIGLSPLNRKGPKPSINLSLWQFAWRSILDPREVGEVEKKLQNEWEVRESATIRTVSI</sequence>
<dbReference type="Proteomes" id="UP001213681">
    <property type="component" value="Unassembled WGS sequence"/>
</dbReference>
<reference evidence="2" key="1">
    <citation type="submission" date="2022-12" db="EMBL/GenBank/DDBJ databases">
        <authorList>
            <person name="Petersen C."/>
        </authorList>
    </citation>
    <scope>NUCLEOTIDE SEQUENCE</scope>
    <source>
        <strain evidence="2">IBT 16125</strain>
    </source>
</reference>
<dbReference type="AlphaFoldDB" id="A0AAD6G146"/>
<proteinExistence type="predicted"/>
<evidence type="ECO:0008006" key="4">
    <source>
        <dbReference type="Google" id="ProtNLM"/>
    </source>
</evidence>
<feature type="region of interest" description="Disordered" evidence="1">
    <location>
        <begin position="92"/>
        <end position="112"/>
    </location>
</feature>
<reference evidence="2" key="2">
    <citation type="journal article" date="2023" name="IMA Fungus">
        <title>Comparative genomic study of the Penicillium genus elucidates a diverse pangenome and 15 lateral gene transfer events.</title>
        <authorList>
            <person name="Petersen C."/>
            <person name="Sorensen T."/>
            <person name="Nielsen M.R."/>
            <person name="Sondergaard T.E."/>
            <person name="Sorensen J.L."/>
            <person name="Fitzpatrick D.A."/>
            <person name="Frisvad J.C."/>
            <person name="Nielsen K.L."/>
        </authorList>
    </citation>
    <scope>NUCLEOTIDE SEQUENCE</scope>
    <source>
        <strain evidence="2">IBT 16125</strain>
    </source>
</reference>
<dbReference type="EMBL" id="JAPVEA010000007">
    <property type="protein sequence ID" value="KAJ5444777.1"/>
    <property type="molecule type" value="Genomic_DNA"/>
</dbReference>
<name>A0AAD6G146_9EURO</name>
<evidence type="ECO:0000313" key="2">
    <source>
        <dbReference type="EMBL" id="KAJ5444777.1"/>
    </source>
</evidence>
<comment type="caution">
    <text evidence="2">The sequence shown here is derived from an EMBL/GenBank/DDBJ whole genome shotgun (WGS) entry which is preliminary data.</text>
</comment>
<evidence type="ECO:0000256" key="1">
    <source>
        <dbReference type="SAM" id="MobiDB-lite"/>
    </source>
</evidence>
<protein>
    <recommendedName>
        <fullName evidence="4">F-box domain-containing protein</fullName>
    </recommendedName>
</protein>
<gene>
    <name evidence="2" type="ORF">N7458_008649</name>
</gene>